<name>A0A8D2JCH7_VARKO</name>
<evidence type="ECO:0000256" key="13">
    <source>
        <dbReference type="ARBA" id="ARBA00060399"/>
    </source>
</evidence>
<dbReference type="Ensembl" id="ENSVKKT00000011245.1">
    <property type="protein sequence ID" value="ENSVKKP00000010982.1"/>
    <property type="gene ID" value="ENSVKKG00000007705.1"/>
</dbReference>
<dbReference type="Gene3D" id="2.60.40.1910">
    <property type="match status" value="1"/>
</dbReference>
<dbReference type="CDD" id="cd09601">
    <property type="entry name" value="M1_APN-Q_like"/>
    <property type="match status" value="1"/>
</dbReference>
<evidence type="ECO:0000313" key="21">
    <source>
        <dbReference type="Ensembl" id="ENSVKKP00000010982.1"/>
    </source>
</evidence>
<dbReference type="FunFam" id="2.60.40.1910:FF:000001">
    <property type="entry name" value="Leucyl-cystinyl aminopeptidase"/>
    <property type="match status" value="1"/>
</dbReference>
<dbReference type="Gene3D" id="1.25.50.20">
    <property type="match status" value="1"/>
</dbReference>
<dbReference type="FunFam" id="1.25.50.20:FF:000003">
    <property type="entry name" value="Leucyl-cystinyl aminopeptidase"/>
    <property type="match status" value="1"/>
</dbReference>
<dbReference type="InterPro" id="IPR024571">
    <property type="entry name" value="ERAP1-like_C_dom"/>
</dbReference>
<feature type="transmembrane region" description="Helical" evidence="17">
    <location>
        <begin position="113"/>
        <end position="132"/>
    </location>
</feature>
<evidence type="ECO:0000256" key="14">
    <source>
        <dbReference type="PIRSR" id="PIRSR634016-1"/>
    </source>
</evidence>
<dbReference type="FunFam" id="1.10.390.10:FF:000006">
    <property type="entry name" value="Puromycin-sensitive aminopeptidase"/>
    <property type="match status" value="1"/>
</dbReference>
<dbReference type="Pfam" id="PF01433">
    <property type="entry name" value="Peptidase_M1"/>
    <property type="match status" value="1"/>
</dbReference>
<evidence type="ECO:0000259" key="19">
    <source>
        <dbReference type="Pfam" id="PF11838"/>
    </source>
</evidence>
<dbReference type="InterPro" id="IPR001930">
    <property type="entry name" value="Peptidase_M1"/>
</dbReference>
<evidence type="ECO:0000256" key="6">
    <source>
        <dbReference type="ARBA" id="ARBA00022801"/>
    </source>
</evidence>
<evidence type="ECO:0000256" key="16">
    <source>
        <dbReference type="PIRSR" id="PIRSR634016-4"/>
    </source>
</evidence>
<keyword evidence="8" id="KW-0735">Signal-anchor</keyword>
<keyword evidence="22" id="KW-1185">Reference proteome</keyword>
<proteinExistence type="inferred from homology"/>
<dbReference type="Gene3D" id="2.60.40.1730">
    <property type="entry name" value="tricorn interacting facor f3 domain"/>
    <property type="match status" value="1"/>
</dbReference>
<dbReference type="GO" id="GO:0005737">
    <property type="term" value="C:cytoplasm"/>
    <property type="evidence" value="ECO:0007669"/>
    <property type="project" value="TreeGrafter"/>
</dbReference>
<evidence type="ECO:0000313" key="22">
    <source>
        <dbReference type="Proteomes" id="UP000694545"/>
    </source>
</evidence>
<dbReference type="GO" id="GO:0043171">
    <property type="term" value="P:peptide catabolic process"/>
    <property type="evidence" value="ECO:0007669"/>
    <property type="project" value="TreeGrafter"/>
</dbReference>
<keyword evidence="3" id="KW-0645">Protease</keyword>
<dbReference type="SUPFAM" id="SSF63737">
    <property type="entry name" value="Leukotriene A4 hydrolase N-terminal domain"/>
    <property type="match status" value="1"/>
</dbReference>
<evidence type="ECO:0000256" key="17">
    <source>
        <dbReference type="SAM" id="Phobius"/>
    </source>
</evidence>
<dbReference type="InterPro" id="IPR014782">
    <property type="entry name" value="Peptidase_M1_dom"/>
</dbReference>
<feature type="domain" description="Peptidase M1 membrane alanine aminopeptidase" evidence="18">
    <location>
        <begin position="393"/>
        <end position="610"/>
    </location>
</feature>
<gene>
    <name evidence="21" type="primary">LNPEP</name>
</gene>
<evidence type="ECO:0000256" key="15">
    <source>
        <dbReference type="PIRSR" id="PIRSR634016-3"/>
    </source>
</evidence>
<keyword evidence="4 17" id="KW-0812">Transmembrane</keyword>
<dbReference type="PRINTS" id="PR00756">
    <property type="entry name" value="ALADIPTASE"/>
</dbReference>
<protein>
    <submittedName>
        <fullName evidence="21">Leucyl and cystinyl aminopeptidase</fullName>
    </submittedName>
</protein>
<evidence type="ECO:0000256" key="5">
    <source>
        <dbReference type="ARBA" id="ARBA00022723"/>
    </source>
</evidence>
<dbReference type="InterPro" id="IPR027268">
    <property type="entry name" value="Peptidase_M4/M1_CTD_sf"/>
</dbReference>
<evidence type="ECO:0000256" key="11">
    <source>
        <dbReference type="ARBA" id="ARBA00023136"/>
    </source>
</evidence>
<keyword evidence="12" id="KW-0325">Glycoprotein</keyword>
<dbReference type="GO" id="GO:0008270">
    <property type="term" value="F:zinc ion binding"/>
    <property type="evidence" value="ECO:0007669"/>
    <property type="project" value="InterPro"/>
</dbReference>
<evidence type="ECO:0000256" key="8">
    <source>
        <dbReference type="ARBA" id="ARBA00022968"/>
    </source>
</evidence>
<dbReference type="GO" id="GO:0042277">
    <property type="term" value="F:peptide binding"/>
    <property type="evidence" value="ECO:0007669"/>
    <property type="project" value="TreeGrafter"/>
</dbReference>
<keyword evidence="11 17" id="KW-0472">Membrane</keyword>
<evidence type="ECO:0000256" key="9">
    <source>
        <dbReference type="ARBA" id="ARBA00022989"/>
    </source>
</evidence>
<dbReference type="OMA" id="AWDFIQV"/>
<evidence type="ECO:0000256" key="10">
    <source>
        <dbReference type="ARBA" id="ARBA00023049"/>
    </source>
</evidence>
<evidence type="ECO:0000259" key="18">
    <source>
        <dbReference type="Pfam" id="PF01433"/>
    </source>
</evidence>
<feature type="binding site" evidence="15">
    <location>
        <position position="468"/>
    </location>
    <ligand>
        <name>Zn(2+)</name>
        <dbReference type="ChEBI" id="CHEBI:29105"/>
        <note>catalytic</note>
    </ligand>
</feature>
<dbReference type="GO" id="GO:0005886">
    <property type="term" value="C:plasma membrane"/>
    <property type="evidence" value="ECO:0007669"/>
    <property type="project" value="TreeGrafter"/>
</dbReference>
<comment type="cofactor">
    <cofactor evidence="15">
        <name>Zn(2+)</name>
        <dbReference type="ChEBI" id="CHEBI:29105"/>
    </cofactor>
    <text evidence="15">Binds 1 zinc ion per subunit.</text>
</comment>
<keyword evidence="7 15" id="KW-0862">Zinc</keyword>
<dbReference type="GO" id="GO:0012505">
    <property type="term" value="C:endomembrane system"/>
    <property type="evidence" value="ECO:0007669"/>
    <property type="project" value="UniProtKB-SubCell"/>
</dbReference>
<dbReference type="GO" id="GO:0006508">
    <property type="term" value="P:proteolysis"/>
    <property type="evidence" value="ECO:0007669"/>
    <property type="project" value="UniProtKB-KW"/>
</dbReference>
<evidence type="ECO:0000256" key="12">
    <source>
        <dbReference type="ARBA" id="ARBA00023180"/>
    </source>
</evidence>
<keyword evidence="2" id="KW-0031">Aminopeptidase</keyword>
<dbReference type="FunFam" id="2.60.40.1730:FF:000001">
    <property type="entry name" value="Leucyl-cystinyl aminopeptidase"/>
    <property type="match status" value="1"/>
</dbReference>
<comment type="similarity">
    <text evidence="1">Belongs to the peptidase M1 family.</text>
</comment>
<keyword evidence="6" id="KW-0378">Hydrolase</keyword>
<dbReference type="AlphaFoldDB" id="A0A8D2JCH7"/>
<accession>A0A8D2JCH7</accession>
<feature type="domain" description="ERAP1-like C-terminal" evidence="19">
    <location>
        <begin position="689"/>
        <end position="1008"/>
    </location>
</feature>
<dbReference type="Pfam" id="PF17900">
    <property type="entry name" value="Peptidase_M1_N"/>
    <property type="match status" value="1"/>
</dbReference>
<dbReference type="PANTHER" id="PTHR11533">
    <property type="entry name" value="PROTEASE M1 ZINC METALLOPROTEASE"/>
    <property type="match status" value="1"/>
</dbReference>
<evidence type="ECO:0000256" key="7">
    <source>
        <dbReference type="ARBA" id="ARBA00022833"/>
    </source>
</evidence>
<dbReference type="InterPro" id="IPR042097">
    <property type="entry name" value="Aminopeptidase_N-like_N_sf"/>
</dbReference>
<dbReference type="Pfam" id="PF11838">
    <property type="entry name" value="ERAP1_C"/>
    <property type="match status" value="1"/>
</dbReference>
<dbReference type="GO" id="GO:0008217">
    <property type="term" value="P:regulation of blood pressure"/>
    <property type="evidence" value="ECO:0007669"/>
    <property type="project" value="TreeGrafter"/>
</dbReference>
<dbReference type="InterPro" id="IPR050344">
    <property type="entry name" value="Peptidase_M1_aminopeptidases"/>
</dbReference>
<feature type="site" description="Transition state stabilizer" evidence="16">
    <location>
        <position position="549"/>
    </location>
</feature>
<evidence type="ECO:0000256" key="4">
    <source>
        <dbReference type="ARBA" id="ARBA00022692"/>
    </source>
</evidence>
<keyword evidence="10" id="KW-0482">Metalloprotease</keyword>
<reference evidence="21" key="2">
    <citation type="submission" date="2025-09" db="UniProtKB">
        <authorList>
            <consortium name="Ensembl"/>
        </authorList>
    </citation>
    <scope>IDENTIFICATION</scope>
</reference>
<dbReference type="Gene3D" id="1.10.390.10">
    <property type="entry name" value="Neutral Protease Domain 2"/>
    <property type="match status" value="1"/>
</dbReference>
<evidence type="ECO:0000256" key="3">
    <source>
        <dbReference type="ARBA" id="ARBA00022670"/>
    </source>
</evidence>
<evidence type="ECO:0000256" key="2">
    <source>
        <dbReference type="ARBA" id="ARBA00022438"/>
    </source>
</evidence>
<keyword evidence="5 15" id="KW-0479">Metal-binding</keyword>
<dbReference type="GO" id="GO:0005615">
    <property type="term" value="C:extracellular space"/>
    <property type="evidence" value="ECO:0007669"/>
    <property type="project" value="TreeGrafter"/>
</dbReference>
<dbReference type="InterPro" id="IPR045357">
    <property type="entry name" value="Aminopeptidase_N-like_N"/>
</dbReference>
<evidence type="ECO:0000256" key="1">
    <source>
        <dbReference type="ARBA" id="ARBA00010136"/>
    </source>
</evidence>
<evidence type="ECO:0000259" key="20">
    <source>
        <dbReference type="Pfam" id="PF17900"/>
    </source>
</evidence>
<feature type="binding site" evidence="15">
    <location>
        <position position="487"/>
    </location>
    <ligand>
        <name>Zn(2+)</name>
        <dbReference type="ChEBI" id="CHEBI:29105"/>
        <note>catalytic</note>
    </ligand>
</feature>
<comment type="subcellular location">
    <subcellularLocation>
        <location evidence="13">Endomembrane system</location>
        <topology evidence="13">Single-pass type II membrane protein</topology>
    </subcellularLocation>
</comment>
<organism evidence="21 22">
    <name type="scientific">Varanus komodoensis</name>
    <name type="common">Komodo dragon</name>
    <dbReference type="NCBI Taxonomy" id="61221"/>
    <lineage>
        <taxon>Eukaryota</taxon>
        <taxon>Metazoa</taxon>
        <taxon>Chordata</taxon>
        <taxon>Craniata</taxon>
        <taxon>Vertebrata</taxon>
        <taxon>Euteleostomi</taxon>
        <taxon>Lepidosauria</taxon>
        <taxon>Squamata</taxon>
        <taxon>Bifurcata</taxon>
        <taxon>Unidentata</taxon>
        <taxon>Episquamata</taxon>
        <taxon>Toxicofera</taxon>
        <taxon>Anguimorpha</taxon>
        <taxon>Paleoanguimorpha</taxon>
        <taxon>Varanoidea</taxon>
        <taxon>Varanidae</taxon>
        <taxon>Varanus</taxon>
    </lineage>
</organism>
<dbReference type="GO" id="GO:0070006">
    <property type="term" value="F:metalloaminopeptidase activity"/>
    <property type="evidence" value="ECO:0007669"/>
    <property type="project" value="TreeGrafter"/>
</dbReference>
<sequence length="1025" mass="116453">MEPFPSSDRIQLPRNMIENSMFEEEPDVVDLAKEPCLHPLEPDEVEYEPRSSRLLVRGLGDHEMDEDEEDYESSAKLLGMSFMNRSTGLRNNSAGYRQNSDGSCSAPSVRTTVICAVVLVIAVSVIMAIYLFPKCTFTKEGCHKENHTTDDTYPFATNGKRFPWAQFRLPSYVVPVHYDIVLKPNLTTKVFSGSVQITVEVRQVTWHVILHSSHLNITKVTLTSSSSSQPKSVKLLEYPTNDQIAILAPEALLTGQQYNISMEYFSELSDTYFGFYRVAYKDNNSTRWLAATQFEPSAARLAFPCFDEPAFKATFLIKVTREKQHTALSNMPKKAMKPLAGGLVQDEFSVSVKMSTYLVAIIVGNMINGSTKEANGVLVSIYTLPEKPRQTEYALETAMKLLEFYQKYFNVTYPLQKLDFVALPDFQAVAMENWGLITFRETALLLDKTSSAMDKKRVTRVIAHELAHQWFGNLVTMEWWSDLWLNEGFATLMENLAMKEEFPDLYADDFFLNLQVKTMEKDSMDSTHPISLAAKSSDEIEEMFDAVSYVKGASVLMMLKNYLQEDVFQAGIQIYLRKHSYGSTHSDNLWDSMSEATNGTIDIKKIMKTWTLQKGFPLVTVRKEGKRIYLQQERFVHNLESGNQTLPSSYQWHIPLSYTTGNGSSILASYTYLLDQKSAVIDLPDAVEWVKFNNDSNGYYIVQYADNDWTALIELLKKNPATLSSRDRANLIHNIFNLAGLGKVSLAKAFDLMDYLVKEKSSAPITQALYQMNHIFNLVEKRGMQDLSARILNKVEMLFGDKIDQQTWTNNGISSEQELQSSLLTFACSHNLNNCSLTAANLFNRWKNSSGTESLPTDVMKIIFTAGAKTEAGWNFLLSMYSTSVSEPEKLKILEALASTDDVRKLIWLMKKSLEGNIIRSQDLSTIIKTVSQNVPGHLLAWDFVKENWDQLIKKFHRGSYTIQDIVTSTTCLFSSPEHLLEVKTFFESKSEETAQLRFVQEAIETIQMNIEWMKRNLAKLVKLL</sequence>
<reference evidence="21" key="1">
    <citation type="submission" date="2025-08" db="UniProtKB">
        <authorList>
            <consortium name="Ensembl"/>
        </authorList>
    </citation>
    <scope>IDENTIFICATION</scope>
</reference>
<dbReference type="SUPFAM" id="SSF55486">
    <property type="entry name" value="Metalloproteases ('zincins'), catalytic domain"/>
    <property type="match status" value="1"/>
</dbReference>
<feature type="domain" description="Aminopeptidase N-like N-terminal" evidence="20">
    <location>
        <begin position="174"/>
        <end position="358"/>
    </location>
</feature>
<feature type="active site" description="Proton acceptor" evidence="14">
    <location>
        <position position="465"/>
    </location>
</feature>
<dbReference type="InterPro" id="IPR034016">
    <property type="entry name" value="M1_APN-typ"/>
</dbReference>
<feature type="binding site" evidence="15">
    <location>
        <position position="464"/>
    </location>
    <ligand>
        <name>Zn(2+)</name>
        <dbReference type="ChEBI" id="CHEBI:29105"/>
        <note>catalytic</note>
    </ligand>
</feature>
<dbReference type="PANTHER" id="PTHR11533:SF42">
    <property type="entry name" value="LEUCYL-CYSTINYL AMINOPEPTIDASE"/>
    <property type="match status" value="1"/>
</dbReference>
<keyword evidence="9 17" id="KW-1133">Transmembrane helix</keyword>
<dbReference type="Proteomes" id="UP000694545">
    <property type="component" value="Unplaced"/>
</dbReference>